<feature type="binding site" evidence="6">
    <location>
        <position position="1243"/>
    </location>
    <ligand>
        <name>Mo-molybdopterin</name>
        <dbReference type="ChEBI" id="CHEBI:71302"/>
    </ligand>
    <ligandPart>
        <name>Mo</name>
        <dbReference type="ChEBI" id="CHEBI:28685"/>
    </ligandPart>
</feature>
<feature type="compositionally biased region" description="Low complexity" evidence="7">
    <location>
        <begin position="106"/>
        <end position="118"/>
    </location>
</feature>
<evidence type="ECO:0000256" key="3">
    <source>
        <dbReference type="ARBA" id="ARBA00023002"/>
    </source>
</evidence>
<dbReference type="InterPro" id="IPR046867">
    <property type="entry name" value="AldOxase/xan_DH_MoCoBD2"/>
</dbReference>
<dbReference type="SMART" id="SM01008">
    <property type="entry name" value="Ald_Xan_dh_C"/>
    <property type="match status" value="1"/>
</dbReference>
<dbReference type="SUPFAM" id="SSF56176">
    <property type="entry name" value="FAD-binding/transporter-associated domain-like"/>
    <property type="match status" value="1"/>
</dbReference>
<feature type="region of interest" description="Disordered" evidence="7">
    <location>
        <begin position="1017"/>
        <end position="1058"/>
    </location>
</feature>
<feature type="active site" description="Proton acceptor" evidence="4">
    <location>
        <position position="1459"/>
    </location>
</feature>
<feature type="region of interest" description="Disordered" evidence="7">
    <location>
        <begin position="458"/>
        <end position="478"/>
    </location>
</feature>
<dbReference type="Pfam" id="PF00941">
    <property type="entry name" value="FAD_binding_5"/>
    <property type="match status" value="1"/>
</dbReference>
<feature type="compositionally biased region" description="Low complexity" evidence="7">
    <location>
        <begin position="128"/>
        <end position="137"/>
    </location>
</feature>
<evidence type="ECO:0000259" key="8">
    <source>
        <dbReference type="PROSITE" id="PS51387"/>
    </source>
</evidence>
<evidence type="ECO:0000256" key="5">
    <source>
        <dbReference type="PIRSR" id="PIRSR000127-2"/>
    </source>
</evidence>
<dbReference type="InterPro" id="IPR036856">
    <property type="entry name" value="Ald_Oxase/Xan_DH_a/b_sf"/>
</dbReference>
<feature type="compositionally biased region" description="Gly residues" evidence="7">
    <location>
        <begin position="651"/>
        <end position="660"/>
    </location>
</feature>
<dbReference type="Gene3D" id="3.30.465.10">
    <property type="match status" value="1"/>
</dbReference>
<dbReference type="SUPFAM" id="SSF54665">
    <property type="entry name" value="CO dehydrogenase molybdoprotein N-domain-like"/>
    <property type="match status" value="1"/>
</dbReference>
<keyword evidence="6" id="KW-0479">Metal-binding</keyword>
<dbReference type="InterPro" id="IPR036318">
    <property type="entry name" value="FAD-bd_PCMH-like_sf"/>
</dbReference>
<feature type="region of interest" description="Disordered" evidence="7">
    <location>
        <begin position="992"/>
        <end position="1011"/>
    </location>
</feature>
<evidence type="ECO:0000256" key="4">
    <source>
        <dbReference type="PIRSR" id="PIRSR000127-1"/>
    </source>
</evidence>
<dbReference type="Gene3D" id="3.90.1170.50">
    <property type="entry name" value="Aldehyde oxidase/xanthine dehydrogenase, a/b hammerhead"/>
    <property type="match status" value="1"/>
</dbReference>
<feature type="region of interest" description="Disordered" evidence="7">
    <location>
        <begin position="106"/>
        <end position="137"/>
    </location>
</feature>
<feature type="binding site" evidence="6">
    <location>
        <position position="817"/>
    </location>
    <ligand>
        <name>Mo-molybdopterin</name>
        <dbReference type="ChEBI" id="CHEBI:71302"/>
    </ligand>
    <ligandPart>
        <name>Mo</name>
        <dbReference type="ChEBI" id="CHEBI:28685"/>
    </ligandPart>
</feature>
<dbReference type="InterPro" id="IPR016169">
    <property type="entry name" value="FAD-bd_PCMH_sub2"/>
</dbReference>
<evidence type="ECO:0000256" key="6">
    <source>
        <dbReference type="PIRSR" id="PIRSR000127-3"/>
    </source>
</evidence>
<keyword evidence="5" id="KW-0274">FAD</keyword>
<feature type="region of interest" description="Disordered" evidence="7">
    <location>
        <begin position="1306"/>
        <end position="1344"/>
    </location>
</feature>
<dbReference type="PANTHER" id="PTHR11908">
    <property type="entry name" value="XANTHINE DEHYDROGENASE"/>
    <property type="match status" value="1"/>
</dbReference>
<dbReference type="Proteomes" id="UP001054857">
    <property type="component" value="Unassembled WGS sequence"/>
</dbReference>
<feature type="compositionally biased region" description="Low complexity" evidence="7">
    <location>
        <begin position="992"/>
        <end position="1004"/>
    </location>
</feature>
<dbReference type="GO" id="GO:0005506">
    <property type="term" value="F:iron ion binding"/>
    <property type="evidence" value="ECO:0007669"/>
    <property type="project" value="InterPro"/>
</dbReference>
<dbReference type="Pfam" id="PF02738">
    <property type="entry name" value="MoCoBD_1"/>
    <property type="match status" value="2"/>
</dbReference>
<feature type="binding site" evidence="6">
    <location>
        <position position="953"/>
    </location>
    <ligand>
        <name>Mo-molybdopterin</name>
        <dbReference type="ChEBI" id="CHEBI:71302"/>
    </ligand>
    <ligandPart>
        <name>Mo</name>
        <dbReference type="ChEBI" id="CHEBI:28685"/>
    </ligandPart>
</feature>
<dbReference type="InterPro" id="IPR037165">
    <property type="entry name" value="AldOxase/xan_DH_Mopterin-bd_sf"/>
</dbReference>
<evidence type="ECO:0000313" key="10">
    <source>
        <dbReference type="Proteomes" id="UP001054857"/>
    </source>
</evidence>
<feature type="domain" description="FAD-binding PCMH-type" evidence="8">
    <location>
        <begin position="75"/>
        <end position="285"/>
    </location>
</feature>
<feature type="binding site" evidence="5">
    <location>
        <position position="275"/>
    </location>
    <ligand>
        <name>FAD</name>
        <dbReference type="ChEBI" id="CHEBI:57692"/>
    </ligand>
</feature>
<accession>A0AAD3DQG9</accession>
<feature type="region of interest" description="Disordered" evidence="7">
    <location>
        <begin position="1524"/>
        <end position="1543"/>
    </location>
</feature>
<evidence type="ECO:0000256" key="1">
    <source>
        <dbReference type="ARBA" id="ARBA00006849"/>
    </source>
</evidence>
<dbReference type="PROSITE" id="PS51387">
    <property type="entry name" value="FAD_PCMH"/>
    <property type="match status" value="1"/>
</dbReference>
<feature type="binding site" evidence="5">
    <location>
        <begin position="209"/>
        <end position="213"/>
    </location>
    <ligand>
        <name>FAD</name>
        <dbReference type="ChEBI" id="CHEBI:57692"/>
    </ligand>
</feature>
<dbReference type="SUPFAM" id="SSF56003">
    <property type="entry name" value="Molybdenum cofactor-binding domain"/>
    <property type="match status" value="2"/>
</dbReference>
<dbReference type="InterPro" id="IPR002346">
    <property type="entry name" value="Mopterin_DH_FAD-bd"/>
</dbReference>
<dbReference type="Pfam" id="PF01315">
    <property type="entry name" value="Ald_Xan_dh_C"/>
    <property type="match status" value="1"/>
</dbReference>
<feature type="non-terminal residue" evidence="9">
    <location>
        <position position="1"/>
    </location>
</feature>
<feature type="binding site" evidence="6">
    <location>
        <position position="786"/>
    </location>
    <ligand>
        <name>Mo-molybdopterin</name>
        <dbReference type="ChEBI" id="CHEBI:71302"/>
    </ligand>
    <ligandPart>
        <name>Mo</name>
        <dbReference type="ChEBI" id="CHEBI:28685"/>
    </ligandPart>
</feature>
<dbReference type="GO" id="GO:0071949">
    <property type="term" value="F:FAD binding"/>
    <property type="evidence" value="ECO:0007669"/>
    <property type="project" value="InterPro"/>
</dbReference>
<feature type="region of interest" description="Disordered" evidence="7">
    <location>
        <begin position="1"/>
        <end position="28"/>
    </location>
</feature>
<keyword evidence="5" id="KW-0285">Flavoprotein</keyword>
<keyword evidence="2 6" id="KW-0500">Molybdenum</keyword>
<keyword evidence="10" id="KW-1185">Reference proteome</keyword>
<feature type="compositionally biased region" description="Pro residues" evidence="7">
    <location>
        <begin position="1027"/>
        <end position="1040"/>
    </location>
</feature>
<feature type="region of interest" description="Disordered" evidence="7">
    <location>
        <begin position="1076"/>
        <end position="1111"/>
    </location>
</feature>
<proteinExistence type="inferred from homology"/>
<dbReference type="FunFam" id="3.30.365.10:FF:000001">
    <property type="entry name" value="Xanthine dehydrogenase oxidase"/>
    <property type="match status" value="1"/>
</dbReference>
<dbReference type="PIRSF" id="PIRSF000127">
    <property type="entry name" value="Xanthine_DH"/>
    <property type="match status" value="1"/>
</dbReference>
<comment type="similarity">
    <text evidence="1">Belongs to the xanthine dehydrogenase family.</text>
</comment>
<dbReference type="Pfam" id="PF20256">
    <property type="entry name" value="MoCoBD_2"/>
    <property type="match status" value="1"/>
</dbReference>
<dbReference type="InterPro" id="IPR008274">
    <property type="entry name" value="AldOxase/xan_DH_MoCoBD1"/>
</dbReference>
<feature type="compositionally biased region" description="Gly residues" evidence="7">
    <location>
        <begin position="1530"/>
        <end position="1541"/>
    </location>
</feature>
<comment type="cofactor">
    <cofactor evidence="5">
        <name>FAD</name>
        <dbReference type="ChEBI" id="CHEBI:57692"/>
    </cofactor>
</comment>
<protein>
    <recommendedName>
        <fullName evidence="8">FAD-binding PCMH-type domain-containing protein</fullName>
    </recommendedName>
</protein>
<dbReference type="InterPro" id="IPR016208">
    <property type="entry name" value="Ald_Oxase/xanthine_DH-like"/>
</dbReference>
<feature type="compositionally biased region" description="Gly residues" evidence="7">
    <location>
        <begin position="589"/>
        <end position="598"/>
    </location>
</feature>
<dbReference type="Gene3D" id="3.30.365.10">
    <property type="entry name" value="Aldehyde oxidase/xanthine dehydrogenase, molybdopterin binding domain"/>
    <property type="match status" value="4"/>
</dbReference>
<gene>
    <name evidence="9" type="ORF">Agub_g7710</name>
</gene>
<feature type="region of interest" description="Disordered" evidence="7">
    <location>
        <begin position="643"/>
        <end position="663"/>
    </location>
</feature>
<reference evidence="9 10" key="1">
    <citation type="journal article" date="2021" name="Sci. Rep.">
        <title>Genome sequencing of the multicellular alga Astrephomene provides insights into convergent evolution of germ-soma differentiation.</title>
        <authorList>
            <person name="Yamashita S."/>
            <person name="Yamamoto K."/>
            <person name="Matsuzaki R."/>
            <person name="Suzuki S."/>
            <person name="Yamaguchi H."/>
            <person name="Hirooka S."/>
            <person name="Minakuchi Y."/>
            <person name="Miyagishima S."/>
            <person name="Kawachi M."/>
            <person name="Toyoda A."/>
            <person name="Nozaki H."/>
        </authorList>
    </citation>
    <scope>NUCLEOTIDE SEQUENCE [LARGE SCALE GENOMIC DNA]</scope>
    <source>
        <strain evidence="9 10">NIES-4017</strain>
    </source>
</reference>
<evidence type="ECO:0000256" key="7">
    <source>
        <dbReference type="SAM" id="MobiDB-lite"/>
    </source>
</evidence>
<evidence type="ECO:0000313" key="9">
    <source>
        <dbReference type="EMBL" id="GFR46181.1"/>
    </source>
</evidence>
<name>A0AAD3DQG9_9CHLO</name>
<sequence length="1586" mass="159087">EGGAGAGAATAAGGNGSRAGPAARGPPSWRLVAGHTAHGVYKDWPAGEAVLLSLTEVPELRCLELETHRGVPYLRIGAAVTLELLAAQLQELAAAATAPYTAPAAAPTAAAEGDPTAAGGAGKPPHDNSNAVSGSGSSSAARLAKQLLTAAAAEAERGAGECAAECAAAAAAAEPHGAASCLGGVRQWAAETSAHLRRIAGPHVRNAASVGGNLVMAAERALPSDVATVLGAAGAEVELRLVAADAPTHGSVVRANLVDFVAARGMVPSGCGYILTAIRVPLPPADPRVKFWSQRIAERYSNAAAVANAAVMVRLAQPTAAATDHTDGGPAVPMVEDVRIIIGVRTAADRGGGAGGASGAQKAVAAHNARKLQDASALLLDGWLCRRAAAAEAALRGRPASVASVAAALAALVGGDLAATAAAGTPAAAVAEGLVAQGLMACLGLAVAAGGSATAAEAGGGCGRAGEERTAPSPARMAPPSLVAGRQSLPDPVDALAPVTQPLQKLGAKLQASGTAHYTEDAPLHSGALYGAFVLSSRAAARVAAVDATAALVVPGVVRWLGAADLQDLPGAVNRYERAPPPPPAADAGAGGGSGGGDMWPSGPEPVFLAVGERCAYAGQPVGLVLATSPWAAQRGAKAVTVQYSDKSGSSSGGGGGDTGTGPLLSIADGVRAGSFHRVRDIMVWCKPGSSYEGNSIVVAGGGSVQEALAEAGAVPAAAVAEAALGGSAAAEAATASPPPPPSTSASRVVSGRYSIPSQLHFYMETQSAVAWPDEDGSLVVHSSCQGPDMVQAAVATALGLPYNKVTVRCRRVGGAFGGKATLSRRVAVAAAVAAAATGRQVRIQVPRNVDAVMNGGRCDVDVSYVAVVSNDTAATTADCSAEATHGSPTAAAMPRLRALDIHAVLLGGAFLDLSWLDVMGLTLTVEGLYDIPAIRAEVALTRCHLPPRTAVRGPGEVEGTMIIEQIMEHVAAELEVDPEAFRAANFLRCPDQPQQQQQQLQRQPPQPSALLPVRKEGDAAAAPTQPRTPPQAESPPRQPSPQQGEVEVEAGAGAAAAEAAGDGAAMLAEGAEAAVAAASKPETEEPASKPGEVTHGAAPPAPAPAPVVTSPLGKRIPARLYTLPRMWGRLMRGEGWSRVKAEVAAFNYANLWRKRGVALLPARYGMYRGRKPAYVSLLPDGTVTVACHGVEMGQGLFTKVAQVAAQTLSEALPPSQRPLDMRCIRIADNSTELLPNGGVTGGSTSSELSCVAVRLACLKLVEGLQKVAVPKMAGREDYTFKDLVAAMMRGPESLAPMSAFAWGGQADLPESSSSSSSGQGGGAGGAGGEGGEGGGDEGPLEPLEPEYHVMGVAGALVEVDVLTGERRVLRADVLFDLGRPVNPAVDLGQVEGAFVQGMGMMLHEKALYDGGTGALVHNSTWNYKVPAAACAPEQLNVTILNDAPLITRGPVGSKACGEPPLLLSCVVLLALQRAAAAARRDAAGRLAGAPPGGPQRLPRLPAGTAASVGAAVDATAGIVARDASNGAHDGSGGGGGGGKDGPSRCCGAGRQAVAFRPLLAPASVERVRVACGDWRAAELLLKADL</sequence>
<comment type="caution">
    <text evidence="9">The sequence shown here is derived from an EMBL/GenBank/DDBJ whole genome shotgun (WGS) entry which is preliminary data.</text>
</comment>
<evidence type="ECO:0000256" key="2">
    <source>
        <dbReference type="ARBA" id="ARBA00022505"/>
    </source>
</evidence>
<keyword evidence="3" id="KW-0560">Oxidoreductase</keyword>
<feature type="compositionally biased region" description="Low complexity" evidence="7">
    <location>
        <begin position="1306"/>
        <end position="1318"/>
    </location>
</feature>
<dbReference type="EMBL" id="BMAR01000013">
    <property type="protein sequence ID" value="GFR46181.1"/>
    <property type="molecule type" value="Genomic_DNA"/>
</dbReference>
<feature type="binding site" evidence="5">
    <location>
        <position position="225"/>
    </location>
    <ligand>
        <name>FAD</name>
        <dbReference type="ChEBI" id="CHEBI:57692"/>
    </ligand>
</feature>
<organism evidence="9 10">
    <name type="scientific">Astrephomene gubernaculifera</name>
    <dbReference type="NCBI Taxonomy" id="47775"/>
    <lineage>
        <taxon>Eukaryota</taxon>
        <taxon>Viridiplantae</taxon>
        <taxon>Chlorophyta</taxon>
        <taxon>core chlorophytes</taxon>
        <taxon>Chlorophyceae</taxon>
        <taxon>CS clade</taxon>
        <taxon>Chlamydomonadales</taxon>
        <taxon>Astrephomenaceae</taxon>
        <taxon>Astrephomene</taxon>
    </lineage>
</organism>
<comment type="cofactor">
    <cofactor evidence="6">
        <name>Mo-molybdopterin</name>
        <dbReference type="ChEBI" id="CHEBI:71302"/>
    </cofactor>
    <text evidence="6">Binds 1 Mo-molybdopterin (Mo-MPT) cofactor per subunit.</text>
</comment>
<feature type="region of interest" description="Disordered" evidence="7">
    <location>
        <begin position="576"/>
        <end position="601"/>
    </location>
</feature>
<dbReference type="PANTHER" id="PTHR11908:SF132">
    <property type="entry name" value="ALDEHYDE OXIDASE 1-RELATED"/>
    <property type="match status" value="1"/>
</dbReference>
<dbReference type="InterPro" id="IPR000674">
    <property type="entry name" value="Ald_Oxase/Xan_DH_a/b"/>
</dbReference>
<feature type="compositionally biased region" description="Gly residues" evidence="7">
    <location>
        <begin position="1319"/>
        <end position="1334"/>
    </location>
</feature>
<dbReference type="GO" id="GO:0016491">
    <property type="term" value="F:oxidoreductase activity"/>
    <property type="evidence" value="ECO:0007669"/>
    <property type="project" value="UniProtKB-KW"/>
</dbReference>
<feature type="binding site" evidence="5">
    <location>
        <position position="295"/>
    </location>
    <ligand>
        <name>FAD</name>
        <dbReference type="ChEBI" id="CHEBI:57692"/>
    </ligand>
</feature>
<dbReference type="InterPro" id="IPR016166">
    <property type="entry name" value="FAD-bd_PCMH"/>
</dbReference>